<accession>A0A4R5XEY5</accession>
<dbReference type="Pfam" id="PF04090">
    <property type="entry name" value="Rrn11"/>
    <property type="match status" value="1"/>
</dbReference>
<dbReference type="EMBL" id="ML170156">
    <property type="protein sequence ID" value="TDL29690.1"/>
    <property type="molecule type" value="Genomic_DNA"/>
</dbReference>
<dbReference type="OrthoDB" id="2159786at2759"/>
<dbReference type="AlphaFoldDB" id="A0A4R5XEY5"/>
<dbReference type="PANTHER" id="PTHR28244:SF1">
    <property type="entry name" value="RNA POLYMERASE I-SPECIFIC TRANSCRIPTION INITIATION FACTOR RRN11"/>
    <property type="match status" value="1"/>
</dbReference>
<dbReference type="STRING" id="50990.A0A4R5XEY5"/>
<protein>
    <submittedName>
        <fullName evidence="1">Uncharacterized protein</fullName>
    </submittedName>
</protein>
<evidence type="ECO:0000313" key="1">
    <source>
        <dbReference type="EMBL" id="TDL29690.1"/>
    </source>
</evidence>
<evidence type="ECO:0000313" key="2">
    <source>
        <dbReference type="Proteomes" id="UP000294933"/>
    </source>
</evidence>
<reference evidence="1 2" key="1">
    <citation type="submission" date="2018-06" db="EMBL/GenBank/DDBJ databases">
        <title>A transcriptomic atlas of mushroom development highlights an independent origin of complex multicellularity.</title>
        <authorList>
            <consortium name="DOE Joint Genome Institute"/>
            <person name="Krizsan K."/>
            <person name="Almasi E."/>
            <person name="Merenyi Z."/>
            <person name="Sahu N."/>
            <person name="Viragh M."/>
            <person name="Koszo T."/>
            <person name="Mondo S."/>
            <person name="Kiss B."/>
            <person name="Balint B."/>
            <person name="Kues U."/>
            <person name="Barry K."/>
            <person name="Hegedus J.C."/>
            <person name="Henrissat B."/>
            <person name="Johnson J."/>
            <person name="Lipzen A."/>
            <person name="Ohm R."/>
            <person name="Nagy I."/>
            <person name="Pangilinan J."/>
            <person name="Yan J."/>
            <person name="Xiong Y."/>
            <person name="Grigoriev I.V."/>
            <person name="Hibbett D.S."/>
            <person name="Nagy L.G."/>
        </authorList>
    </citation>
    <scope>NUCLEOTIDE SEQUENCE [LARGE SCALE GENOMIC DNA]</scope>
    <source>
        <strain evidence="1 2">SZMC22713</strain>
    </source>
</reference>
<dbReference type="InterPro" id="IPR007224">
    <property type="entry name" value="TIF_Rrn11"/>
</dbReference>
<dbReference type="PANTHER" id="PTHR28244">
    <property type="entry name" value="RNA POLYMERASE I-SPECIFIC TRANSCRIPTION INITIATION FACTOR RRN11"/>
    <property type="match status" value="1"/>
</dbReference>
<keyword evidence="2" id="KW-1185">Reference proteome</keyword>
<dbReference type="InterPro" id="IPR053029">
    <property type="entry name" value="RNA_pol_I-specific_init_factor"/>
</dbReference>
<gene>
    <name evidence="1" type="ORF">BD410DRAFT_36399</name>
</gene>
<dbReference type="GO" id="GO:0042790">
    <property type="term" value="P:nucleolar large rRNA transcription by RNA polymerase I"/>
    <property type="evidence" value="ECO:0007669"/>
    <property type="project" value="TreeGrafter"/>
</dbReference>
<name>A0A4R5XEY5_9AGAM</name>
<dbReference type="Proteomes" id="UP000294933">
    <property type="component" value="Unassembled WGS sequence"/>
</dbReference>
<sequence>MDNTTDFIFDLPQADTLKPSSTRKVHIRRLNDILHLSIQRGDMLRARQVWSILARCKEYDWMAMWRMGLLLANPHSHPPSSNTNTVTARLDYLRVMMLRCPDDQESILSEIVLQLIFSENFKDAIDELDLYLPSFPFQNNPVLHLYAGLSLLCLASKNRDEFVDQLSTSNHLRNSQTHFDRVITLDAHNVIASTFLEQVLRSVLME</sequence>
<proteinExistence type="predicted"/>
<organism evidence="1 2">
    <name type="scientific">Rickenella mellea</name>
    <dbReference type="NCBI Taxonomy" id="50990"/>
    <lineage>
        <taxon>Eukaryota</taxon>
        <taxon>Fungi</taxon>
        <taxon>Dikarya</taxon>
        <taxon>Basidiomycota</taxon>
        <taxon>Agaricomycotina</taxon>
        <taxon>Agaricomycetes</taxon>
        <taxon>Hymenochaetales</taxon>
        <taxon>Rickenellaceae</taxon>
        <taxon>Rickenella</taxon>
    </lineage>
</organism>
<dbReference type="GO" id="GO:0001164">
    <property type="term" value="F:RNA polymerase I core promoter sequence-specific DNA binding"/>
    <property type="evidence" value="ECO:0007669"/>
    <property type="project" value="InterPro"/>
</dbReference>
<dbReference type="VEuPathDB" id="FungiDB:BD410DRAFT_36399"/>
<dbReference type="GO" id="GO:0001181">
    <property type="term" value="F:RNA polymerase I general transcription initiation factor activity"/>
    <property type="evidence" value="ECO:0007669"/>
    <property type="project" value="InterPro"/>
</dbReference>
<dbReference type="GO" id="GO:0017025">
    <property type="term" value="F:TBP-class protein binding"/>
    <property type="evidence" value="ECO:0007669"/>
    <property type="project" value="TreeGrafter"/>
</dbReference>
<dbReference type="GO" id="GO:0070860">
    <property type="term" value="C:RNA polymerase I core factor complex"/>
    <property type="evidence" value="ECO:0007669"/>
    <property type="project" value="TreeGrafter"/>
</dbReference>